<dbReference type="Proteomes" id="UP000229893">
    <property type="component" value="Unassembled WGS sequence"/>
</dbReference>
<accession>A0A2H0N790</accession>
<sequence length="94" mass="10817">MRVRFLPGAHFRKWQARGSRLASLGGHFVLNFGGKNELAVSQNMVRADVFQKCCHFGKIILLNQFCGLIQRQNELTSLFEPRQTFLLKVSDFFV</sequence>
<protein>
    <submittedName>
        <fullName evidence="1">Uncharacterized protein</fullName>
    </submittedName>
</protein>
<proteinExistence type="predicted"/>
<dbReference type="EMBL" id="PCWO01000040">
    <property type="protein sequence ID" value="PIR04758.1"/>
    <property type="molecule type" value="Genomic_DNA"/>
</dbReference>
<reference evidence="1 2" key="1">
    <citation type="submission" date="2017-09" db="EMBL/GenBank/DDBJ databases">
        <title>Depth-based differentiation of microbial function through sediment-hosted aquifers and enrichment of novel symbionts in the deep terrestrial subsurface.</title>
        <authorList>
            <person name="Probst A.J."/>
            <person name="Ladd B."/>
            <person name="Jarett J.K."/>
            <person name="Geller-Mcgrath D.E."/>
            <person name="Sieber C.M."/>
            <person name="Emerson J.B."/>
            <person name="Anantharaman K."/>
            <person name="Thomas B.C."/>
            <person name="Malmstrom R."/>
            <person name="Stieglmeier M."/>
            <person name="Klingl A."/>
            <person name="Woyke T."/>
            <person name="Ryan C.M."/>
            <person name="Banfield J.F."/>
        </authorList>
    </citation>
    <scope>NUCLEOTIDE SEQUENCE [LARGE SCALE GENOMIC DNA]</scope>
    <source>
        <strain evidence="1">CG11_big_fil_rev_8_21_14_0_20_35_14</strain>
    </source>
</reference>
<comment type="caution">
    <text evidence="1">The sequence shown here is derived from an EMBL/GenBank/DDBJ whole genome shotgun (WGS) entry which is preliminary data.</text>
</comment>
<name>A0A2H0N790_9BACT</name>
<evidence type="ECO:0000313" key="2">
    <source>
        <dbReference type="Proteomes" id="UP000229893"/>
    </source>
</evidence>
<dbReference type="AlphaFoldDB" id="A0A2H0N790"/>
<gene>
    <name evidence="1" type="ORF">COV57_02700</name>
</gene>
<organism evidence="1 2">
    <name type="scientific">Candidatus Liptonbacteria bacterium CG11_big_fil_rev_8_21_14_0_20_35_14</name>
    <dbReference type="NCBI Taxonomy" id="1974634"/>
    <lineage>
        <taxon>Bacteria</taxon>
        <taxon>Candidatus Liptoniibacteriota</taxon>
    </lineage>
</organism>
<evidence type="ECO:0000313" key="1">
    <source>
        <dbReference type="EMBL" id="PIR04758.1"/>
    </source>
</evidence>